<reference evidence="1" key="2">
    <citation type="submission" date="2023-04" db="EMBL/GenBank/DDBJ databases">
        <authorList>
            <person name="Bruccoleri R.E."/>
            <person name="Oakeley E.J."/>
            <person name="Faust A.-M."/>
            <person name="Dessus-Babus S."/>
            <person name="Altorfer M."/>
            <person name="Burckhardt D."/>
            <person name="Oertli M."/>
            <person name="Naumann U."/>
            <person name="Petersen F."/>
            <person name="Wong J."/>
        </authorList>
    </citation>
    <scope>NUCLEOTIDE SEQUENCE</scope>
    <source>
        <strain evidence="1">GSM-AAB239-AS_SAM_17_03QT</strain>
        <tissue evidence="1">Leaf</tissue>
    </source>
</reference>
<dbReference type="EMBL" id="JANAVB010044019">
    <property type="protein sequence ID" value="KAJ6792186.1"/>
    <property type="molecule type" value="Genomic_DNA"/>
</dbReference>
<reference evidence="1" key="1">
    <citation type="journal article" date="2023" name="GigaByte">
        <title>Genome assembly of the bearded iris, Iris pallida Lam.</title>
        <authorList>
            <person name="Bruccoleri R.E."/>
            <person name="Oakeley E.J."/>
            <person name="Faust A.M.E."/>
            <person name="Altorfer M."/>
            <person name="Dessus-Babus S."/>
            <person name="Burckhardt D."/>
            <person name="Oertli M."/>
            <person name="Naumann U."/>
            <person name="Petersen F."/>
            <person name="Wong J."/>
        </authorList>
    </citation>
    <scope>NUCLEOTIDE SEQUENCE</scope>
    <source>
        <strain evidence="1">GSM-AAB239-AS_SAM_17_03QT</strain>
    </source>
</reference>
<organism evidence="1 2">
    <name type="scientific">Iris pallida</name>
    <name type="common">Sweet iris</name>
    <dbReference type="NCBI Taxonomy" id="29817"/>
    <lineage>
        <taxon>Eukaryota</taxon>
        <taxon>Viridiplantae</taxon>
        <taxon>Streptophyta</taxon>
        <taxon>Embryophyta</taxon>
        <taxon>Tracheophyta</taxon>
        <taxon>Spermatophyta</taxon>
        <taxon>Magnoliopsida</taxon>
        <taxon>Liliopsida</taxon>
        <taxon>Asparagales</taxon>
        <taxon>Iridaceae</taxon>
        <taxon>Iridoideae</taxon>
        <taxon>Irideae</taxon>
        <taxon>Iris</taxon>
    </lineage>
</organism>
<sequence length="173" mass="18380">MAGGQATSSPRLEDHPLNDVQVQIDLLGEHGQRLLHRRRLCVVHLGVLSSRRSTTTIFGDDVSSSSTGDDCAWFTSASGNCCPATRSIILLTVTAEDSRSSLAAISHGGDSSPSPVISVSGDSKNSPTIVRLSFRHTTVISSSSFDRMTPAIASSSTIPVSLLSNFHDDERIE</sequence>
<name>A0AAX6DKA3_IRIPA</name>
<evidence type="ECO:0000313" key="1">
    <source>
        <dbReference type="EMBL" id="KAJ6792186.1"/>
    </source>
</evidence>
<proteinExistence type="predicted"/>
<comment type="caution">
    <text evidence="1">The sequence shown here is derived from an EMBL/GenBank/DDBJ whole genome shotgun (WGS) entry which is preliminary data.</text>
</comment>
<keyword evidence="2" id="KW-1185">Reference proteome</keyword>
<dbReference type="Proteomes" id="UP001140949">
    <property type="component" value="Unassembled WGS sequence"/>
</dbReference>
<gene>
    <name evidence="1" type="ORF">M6B38_240255</name>
</gene>
<evidence type="ECO:0000313" key="2">
    <source>
        <dbReference type="Proteomes" id="UP001140949"/>
    </source>
</evidence>
<dbReference type="AlphaFoldDB" id="A0AAX6DKA3"/>
<protein>
    <submittedName>
        <fullName evidence="1">Uncharacterized protein</fullName>
    </submittedName>
</protein>
<accession>A0AAX6DKA3</accession>